<dbReference type="EMBL" id="GL433863">
    <property type="protein sequence ID" value="EFN51522.1"/>
    <property type="molecule type" value="Genomic_DNA"/>
</dbReference>
<evidence type="ECO:0000313" key="2">
    <source>
        <dbReference type="EMBL" id="EFN51522.1"/>
    </source>
</evidence>
<keyword evidence="1" id="KW-0812">Transmembrane</keyword>
<sequence length="321" mass="34173">MQYVLPAGSAEATSIDCRWRDQFILNTSQVAASGSVLYVVGARALAYSDPVPSGVGIAGTVVRNATGNLWQQQLPLNLTAQAKAGWNKITLQGKADSINTLTTSSGLLQQTTGVTSMTLSAATAADQPFLLLSFDLSFLAARGVTIINATVFLRLTATGGAAMTQDVVGSGRLLPARDTNGYVELRLDAKYAGRYAGKSRLLQLAVAMARLPGGHQRLLGVVAAAVLLVMLIGAGTGTLPPVLDATPAATGIFATCVAAVYCCPWRPRQRRSRPFPWRRAVDEGSDEDVPPRRMRRKAAVKANRGEWLWLVIRAFAMAVVY</sequence>
<proteinExistence type="predicted"/>
<dbReference type="GeneID" id="17350893"/>
<gene>
    <name evidence="2" type="ORF">CHLNCDRAFT_140227</name>
</gene>
<dbReference type="AlphaFoldDB" id="E1ZRU5"/>
<keyword evidence="3" id="KW-1185">Reference proteome</keyword>
<dbReference type="KEGG" id="cvr:CHLNCDRAFT_140227"/>
<keyword evidence="1" id="KW-0472">Membrane</keyword>
<accession>E1ZRU5</accession>
<evidence type="ECO:0000313" key="3">
    <source>
        <dbReference type="Proteomes" id="UP000008141"/>
    </source>
</evidence>
<protein>
    <submittedName>
        <fullName evidence="2">Uncharacterized protein</fullName>
    </submittedName>
</protein>
<organism evidence="3">
    <name type="scientific">Chlorella variabilis</name>
    <name type="common">Green alga</name>
    <dbReference type="NCBI Taxonomy" id="554065"/>
    <lineage>
        <taxon>Eukaryota</taxon>
        <taxon>Viridiplantae</taxon>
        <taxon>Chlorophyta</taxon>
        <taxon>core chlorophytes</taxon>
        <taxon>Trebouxiophyceae</taxon>
        <taxon>Chlorellales</taxon>
        <taxon>Chlorellaceae</taxon>
        <taxon>Chlorella clade</taxon>
        <taxon>Chlorella</taxon>
    </lineage>
</organism>
<feature type="transmembrane region" description="Helical" evidence="1">
    <location>
        <begin position="245"/>
        <end position="263"/>
    </location>
</feature>
<reference evidence="2 3" key="1">
    <citation type="journal article" date="2010" name="Plant Cell">
        <title>The Chlorella variabilis NC64A genome reveals adaptation to photosymbiosis, coevolution with viruses, and cryptic sex.</title>
        <authorList>
            <person name="Blanc G."/>
            <person name="Duncan G."/>
            <person name="Agarkova I."/>
            <person name="Borodovsky M."/>
            <person name="Gurnon J."/>
            <person name="Kuo A."/>
            <person name="Lindquist E."/>
            <person name="Lucas S."/>
            <person name="Pangilinan J."/>
            <person name="Polle J."/>
            <person name="Salamov A."/>
            <person name="Terry A."/>
            <person name="Yamada T."/>
            <person name="Dunigan D.D."/>
            <person name="Grigoriev I.V."/>
            <person name="Claverie J.M."/>
            <person name="Van Etten J.L."/>
        </authorList>
    </citation>
    <scope>NUCLEOTIDE SEQUENCE [LARGE SCALE GENOMIC DNA]</scope>
    <source>
        <strain evidence="2 3">NC64A</strain>
    </source>
</reference>
<name>E1ZRU5_CHLVA</name>
<evidence type="ECO:0000256" key="1">
    <source>
        <dbReference type="SAM" id="Phobius"/>
    </source>
</evidence>
<dbReference type="Proteomes" id="UP000008141">
    <property type="component" value="Unassembled WGS sequence"/>
</dbReference>
<keyword evidence="1" id="KW-1133">Transmembrane helix</keyword>
<dbReference type="RefSeq" id="XP_005843624.1">
    <property type="nucleotide sequence ID" value="XM_005843562.1"/>
</dbReference>
<feature type="transmembrane region" description="Helical" evidence="1">
    <location>
        <begin position="218"/>
        <end position="239"/>
    </location>
</feature>
<dbReference type="InParanoid" id="E1ZRU5"/>